<protein>
    <submittedName>
        <fullName evidence="1">Uncharacterized protein</fullName>
    </submittedName>
</protein>
<comment type="caution">
    <text evidence="1">The sequence shown here is derived from an EMBL/GenBank/DDBJ whole genome shotgun (WGS) entry which is preliminary data.</text>
</comment>
<accession>A0A8X6YLH2</accession>
<gene>
    <name evidence="1" type="ORF">TNIN_233091</name>
</gene>
<keyword evidence="2" id="KW-1185">Reference proteome</keyword>
<dbReference type="EMBL" id="BMAV01020309">
    <property type="protein sequence ID" value="GFY73719.1"/>
    <property type="molecule type" value="Genomic_DNA"/>
</dbReference>
<organism evidence="1 2">
    <name type="scientific">Trichonephila inaurata madagascariensis</name>
    <dbReference type="NCBI Taxonomy" id="2747483"/>
    <lineage>
        <taxon>Eukaryota</taxon>
        <taxon>Metazoa</taxon>
        <taxon>Ecdysozoa</taxon>
        <taxon>Arthropoda</taxon>
        <taxon>Chelicerata</taxon>
        <taxon>Arachnida</taxon>
        <taxon>Araneae</taxon>
        <taxon>Araneomorphae</taxon>
        <taxon>Entelegynae</taxon>
        <taxon>Araneoidea</taxon>
        <taxon>Nephilidae</taxon>
        <taxon>Trichonephila</taxon>
        <taxon>Trichonephila inaurata</taxon>
    </lineage>
</organism>
<evidence type="ECO:0000313" key="2">
    <source>
        <dbReference type="Proteomes" id="UP000886998"/>
    </source>
</evidence>
<evidence type="ECO:0000313" key="1">
    <source>
        <dbReference type="EMBL" id="GFY73719.1"/>
    </source>
</evidence>
<name>A0A8X6YLH2_9ARAC</name>
<dbReference type="Proteomes" id="UP000886998">
    <property type="component" value="Unassembled WGS sequence"/>
</dbReference>
<dbReference type="AlphaFoldDB" id="A0A8X6YLH2"/>
<proteinExistence type="predicted"/>
<reference evidence="1" key="1">
    <citation type="submission" date="2020-08" db="EMBL/GenBank/DDBJ databases">
        <title>Multicomponent nature underlies the extraordinary mechanical properties of spider dragline silk.</title>
        <authorList>
            <person name="Kono N."/>
            <person name="Nakamura H."/>
            <person name="Mori M."/>
            <person name="Yoshida Y."/>
            <person name="Ohtoshi R."/>
            <person name="Malay A.D."/>
            <person name="Moran D.A.P."/>
            <person name="Tomita M."/>
            <person name="Numata K."/>
            <person name="Arakawa K."/>
        </authorList>
    </citation>
    <scope>NUCLEOTIDE SEQUENCE</scope>
</reference>
<sequence>MHLSLAITQLKQNLENCPETADKEPSINYEDVEPPEITRVDQIKSDASINNHHHDLDAFLTGFENISETSEQISAFSSELTLDECTKYTFYDDNGKKFFIDNADFGIFD</sequence>